<dbReference type="Proteomes" id="UP000759131">
    <property type="component" value="Unassembled WGS sequence"/>
</dbReference>
<dbReference type="EMBL" id="CAJPIZ010000652">
    <property type="protein sequence ID" value="CAG2101978.1"/>
    <property type="molecule type" value="Genomic_DNA"/>
</dbReference>
<dbReference type="AlphaFoldDB" id="A0A7R9KEQ6"/>
<comment type="subcellular location">
    <subcellularLocation>
        <location evidence="1">Secreted</location>
    </subcellularLocation>
</comment>
<proteinExistence type="inferred from homology"/>
<keyword evidence="7" id="KW-1185">Reference proteome</keyword>
<dbReference type="GO" id="GO:0005615">
    <property type="term" value="C:extracellular space"/>
    <property type="evidence" value="ECO:0007669"/>
    <property type="project" value="TreeGrafter"/>
</dbReference>
<dbReference type="GO" id="GO:0016298">
    <property type="term" value="F:lipase activity"/>
    <property type="evidence" value="ECO:0007669"/>
    <property type="project" value="InterPro"/>
</dbReference>
<evidence type="ECO:0000256" key="4">
    <source>
        <dbReference type="RuleBase" id="RU004262"/>
    </source>
</evidence>
<dbReference type="GO" id="GO:0016042">
    <property type="term" value="P:lipid catabolic process"/>
    <property type="evidence" value="ECO:0007669"/>
    <property type="project" value="TreeGrafter"/>
</dbReference>
<feature type="non-terminal residue" evidence="6">
    <location>
        <position position="171"/>
    </location>
</feature>
<dbReference type="Gene3D" id="3.40.50.1820">
    <property type="entry name" value="alpha/beta hydrolase"/>
    <property type="match status" value="1"/>
</dbReference>
<comment type="similarity">
    <text evidence="2 4">Belongs to the AB hydrolase superfamily. Lipase family.</text>
</comment>
<evidence type="ECO:0000256" key="3">
    <source>
        <dbReference type="ARBA" id="ARBA00022525"/>
    </source>
</evidence>
<name>A0A7R9KEQ6_9ACAR</name>
<organism evidence="6">
    <name type="scientific">Medioppia subpectinata</name>
    <dbReference type="NCBI Taxonomy" id="1979941"/>
    <lineage>
        <taxon>Eukaryota</taxon>
        <taxon>Metazoa</taxon>
        <taxon>Ecdysozoa</taxon>
        <taxon>Arthropoda</taxon>
        <taxon>Chelicerata</taxon>
        <taxon>Arachnida</taxon>
        <taxon>Acari</taxon>
        <taxon>Acariformes</taxon>
        <taxon>Sarcoptiformes</taxon>
        <taxon>Oribatida</taxon>
        <taxon>Brachypylina</taxon>
        <taxon>Oppioidea</taxon>
        <taxon>Oppiidae</taxon>
        <taxon>Medioppia</taxon>
    </lineage>
</organism>
<dbReference type="PANTHER" id="PTHR11610">
    <property type="entry name" value="LIPASE"/>
    <property type="match status" value="1"/>
</dbReference>
<keyword evidence="3" id="KW-0964">Secreted</keyword>
<evidence type="ECO:0000259" key="5">
    <source>
        <dbReference type="Pfam" id="PF00151"/>
    </source>
</evidence>
<dbReference type="EMBL" id="OC855227">
    <property type="protein sequence ID" value="CAD7621548.1"/>
    <property type="molecule type" value="Genomic_DNA"/>
</dbReference>
<dbReference type="InterPro" id="IPR000734">
    <property type="entry name" value="TAG_lipase"/>
</dbReference>
<dbReference type="InterPro" id="IPR029058">
    <property type="entry name" value="AB_hydrolase_fold"/>
</dbReference>
<gene>
    <name evidence="6" type="ORF">OSB1V03_LOCUS2019</name>
</gene>
<protein>
    <recommendedName>
        <fullName evidence="5">Lipase domain-containing protein</fullName>
    </recommendedName>
</protein>
<evidence type="ECO:0000256" key="2">
    <source>
        <dbReference type="ARBA" id="ARBA00010701"/>
    </source>
</evidence>
<dbReference type="SUPFAM" id="SSF53474">
    <property type="entry name" value="alpha/beta-Hydrolases"/>
    <property type="match status" value="1"/>
</dbReference>
<dbReference type="Pfam" id="PF00151">
    <property type="entry name" value="Lipase"/>
    <property type="match status" value="1"/>
</dbReference>
<reference evidence="6" key="1">
    <citation type="submission" date="2020-11" db="EMBL/GenBank/DDBJ databases">
        <authorList>
            <person name="Tran Van P."/>
        </authorList>
    </citation>
    <scope>NUCLEOTIDE SEQUENCE</scope>
</reference>
<evidence type="ECO:0000313" key="7">
    <source>
        <dbReference type="Proteomes" id="UP000759131"/>
    </source>
</evidence>
<dbReference type="OrthoDB" id="199913at2759"/>
<evidence type="ECO:0000256" key="1">
    <source>
        <dbReference type="ARBA" id="ARBA00004613"/>
    </source>
</evidence>
<dbReference type="InterPro" id="IPR013818">
    <property type="entry name" value="Lipase"/>
</dbReference>
<accession>A0A7R9KEQ6</accession>
<sequence>VAKELSLSEVHIIGHSLGAHVAGFTSKAFNGQIDRITGLDPAGPLFNDVPDEDRLNPTNADFVDLWHNKNVGHLDFWPNDGYGQPDCLTHVCSHGLAVELYMASIDPDNTKAKARACENYSRYKEGTCNVKCVAEAKFAIMGEDAQLSKQYKGKTLGLKYYLTTTRSHPYF</sequence>
<feature type="domain" description="Lipase" evidence="5">
    <location>
        <begin position="5"/>
        <end position="170"/>
    </location>
</feature>
<evidence type="ECO:0000313" key="6">
    <source>
        <dbReference type="EMBL" id="CAD7621548.1"/>
    </source>
</evidence>
<dbReference type="PRINTS" id="PR00821">
    <property type="entry name" value="TAGLIPASE"/>
</dbReference>